<accession>A0A0G1X5M1</accession>
<dbReference type="Proteomes" id="UP000034694">
    <property type="component" value="Unassembled WGS sequence"/>
</dbReference>
<proteinExistence type="predicted"/>
<dbReference type="EMBL" id="LCPK01000011">
    <property type="protein sequence ID" value="KKU97923.1"/>
    <property type="molecule type" value="Genomic_DNA"/>
</dbReference>
<reference evidence="1 2" key="1">
    <citation type="journal article" date="2015" name="Nature">
        <title>rRNA introns, odd ribosomes, and small enigmatic genomes across a large radiation of phyla.</title>
        <authorList>
            <person name="Brown C.T."/>
            <person name="Hug L.A."/>
            <person name="Thomas B.C."/>
            <person name="Sharon I."/>
            <person name="Castelle C.J."/>
            <person name="Singh A."/>
            <person name="Wilkins M.J."/>
            <person name="Williams K.H."/>
            <person name="Banfield J.F."/>
        </authorList>
    </citation>
    <scope>NUCLEOTIDE SEQUENCE [LARGE SCALE GENOMIC DNA]</scope>
</reference>
<comment type="caution">
    <text evidence="1">The sequence shown here is derived from an EMBL/GenBank/DDBJ whole genome shotgun (WGS) entry which is preliminary data.</text>
</comment>
<sequence length="107" mass="12575">MERYSPQQAASRRELQQTLFLMLCPNKHWYLIKGYEVESHQEARSWGLKPCRYSSCPKCRQRPGPQVPLDTGRKISALQNYDKPSELIHTILEEIRETIKDRESGSR</sequence>
<gene>
    <name evidence="1" type="ORF">UY28_C0011G0013</name>
</gene>
<evidence type="ECO:0000313" key="2">
    <source>
        <dbReference type="Proteomes" id="UP000034694"/>
    </source>
</evidence>
<name>A0A0G1X5M1_9BACT</name>
<organism evidence="1 2">
    <name type="scientific">Candidatus Amesbacteria bacterium GW2011_GWB1_48_13</name>
    <dbReference type="NCBI Taxonomy" id="1618362"/>
    <lineage>
        <taxon>Bacteria</taxon>
        <taxon>Candidatus Amesiibacteriota</taxon>
    </lineage>
</organism>
<protein>
    <submittedName>
        <fullName evidence="1">Uncharacterized protein</fullName>
    </submittedName>
</protein>
<dbReference type="AlphaFoldDB" id="A0A0G1X5M1"/>
<evidence type="ECO:0000313" key="1">
    <source>
        <dbReference type="EMBL" id="KKU97923.1"/>
    </source>
</evidence>